<dbReference type="EMBL" id="JAHUTJ010024751">
    <property type="protein sequence ID" value="MED6273137.1"/>
    <property type="molecule type" value="Genomic_DNA"/>
</dbReference>
<keyword evidence="8" id="KW-1185">Reference proteome</keyword>
<dbReference type="InterPro" id="IPR050666">
    <property type="entry name" value="ESRP"/>
</dbReference>
<feature type="domain" description="RRM" evidence="6">
    <location>
        <begin position="441"/>
        <end position="518"/>
    </location>
</feature>
<evidence type="ECO:0000256" key="5">
    <source>
        <dbReference type="SAM" id="Phobius"/>
    </source>
</evidence>
<dbReference type="InterPro" id="IPR000504">
    <property type="entry name" value="RRM_dom"/>
</dbReference>
<evidence type="ECO:0000256" key="4">
    <source>
        <dbReference type="SAM" id="MobiDB-lite"/>
    </source>
</evidence>
<sequence>MTTTKEKPSTFFPRLRKKSDVRQTVQITISAVFLFAFNFVRGLLLLFVCCCLCFIMAVVIRLQGLSVTAGSADVRKFFTGLRIPDGGVHIIGGDLDEAFIIFASDEDARRAMARSGGLINGSPVRLLLSSKQEMQHVLERTTQKVELEETRHPEGNGRTARRSIDPDVGRRSSSRSAYSPPTQRQQPSITDDPFLVFLNGLPFSVTEGEVREFFHGLLIDEIVLCKRETGQNNGKGFAKFSSREDTLEALKRDGKYIGSRYIDVRATTADNWLRAIGRMPAVVNTVENLDRGRAPVRTQRIPQYQVRSRSPVAMKPIAPCDEEYCVLLDNLSFAVEKEDLKRLFHNAKLENDQILFLTDGDGRRTRSAFVLFKSIRDYCDALSQEKMHFLNRWIHIRPISRENMLRLLESQNEPAGSPRNSQRYQERPPSYPKDPYDSEKVCVFVRNLPFDVRKVEIVDFFYGFHVTEDTVWVLCDHKGNGVGQALVLFKSEAEAMEALSLNGRRFLGSEVGVKCITRAQMDQLAAEPPAKQEVLPKEGHYSGRNSEPFYGPGGDTSYPDVRKPKDGNLPIKEERIYGGYDYESRGVRPRSPQDRGSGGHGRVGPPAQRYDGPTCVQLVNLPFQIRSEEVYDFCYGYRIIPGSVSLQYEPTGKPKGSATLVFESRQEALTAIQELNGRPIGPRKVQLLLV</sequence>
<feature type="transmembrane region" description="Helical" evidence="5">
    <location>
        <begin position="43"/>
        <end position="62"/>
    </location>
</feature>
<feature type="compositionally biased region" description="Basic and acidic residues" evidence="4">
    <location>
        <begin position="139"/>
        <end position="155"/>
    </location>
</feature>
<feature type="compositionally biased region" description="Basic and acidic residues" evidence="4">
    <location>
        <begin position="560"/>
        <end position="586"/>
    </location>
</feature>
<evidence type="ECO:0000313" key="7">
    <source>
        <dbReference type="EMBL" id="MED6273137.1"/>
    </source>
</evidence>
<evidence type="ECO:0000256" key="2">
    <source>
        <dbReference type="ARBA" id="ARBA00022884"/>
    </source>
</evidence>
<evidence type="ECO:0000256" key="1">
    <source>
        <dbReference type="ARBA" id="ARBA00022737"/>
    </source>
</evidence>
<dbReference type="SMART" id="SM00360">
    <property type="entry name" value="RRM"/>
    <property type="match status" value="5"/>
</dbReference>
<dbReference type="PANTHER" id="PTHR13976">
    <property type="entry name" value="HETEROGENEOUS NUCLEAR RIBONUCLEOPROTEIN-RELATED"/>
    <property type="match status" value="1"/>
</dbReference>
<reference evidence="7 8" key="1">
    <citation type="submission" date="2021-06" db="EMBL/GenBank/DDBJ databases">
        <authorList>
            <person name="Palmer J.M."/>
        </authorList>
    </citation>
    <scope>NUCLEOTIDE SEQUENCE [LARGE SCALE GENOMIC DNA]</scope>
    <source>
        <strain evidence="7 8">CL_MEX2019</strain>
        <tissue evidence="7">Muscle</tissue>
    </source>
</reference>
<feature type="compositionally biased region" description="Polar residues" evidence="4">
    <location>
        <begin position="177"/>
        <end position="189"/>
    </location>
</feature>
<evidence type="ECO:0000313" key="8">
    <source>
        <dbReference type="Proteomes" id="UP001352852"/>
    </source>
</evidence>
<feature type="compositionally biased region" description="Polar residues" evidence="4">
    <location>
        <begin position="411"/>
        <end position="423"/>
    </location>
</feature>
<feature type="region of interest" description="Disordered" evidence="4">
    <location>
        <begin position="139"/>
        <end position="189"/>
    </location>
</feature>
<dbReference type="Proteomes" id="UP001352852">
    <property type="component" value="Unassembled WGS sequence"/>
</dbReference>
<accession>A0ABU7DDE1</accession>
<gene>
    <name evidence="7" type="ORF">CHARACLAT_003626</name>
</gene>
<keyword evidence="5" id="KW-1133">Transmembrane helix</keyword>
<dbReference type="InterPro" id="IPR035979">
    <property type="entry name" value="RBD_domain_sf"/>
</dbReference>
<dbReference type="InterPro" id="IPR012677">
    <property type="entry name" value="Nucleotide-bd_a/b_plait_sf"/>
</dbReference>
<dbReference type="SUPFAM" id="SSF54928">
    <property type="entry name" value="RNA-binding domain, RBD"/>
    <property type="match status" value="4"/>
</dbReference>
<evidence type="ECO:0000256" key="3">
    <source>
        <dbReference type="PROSITE-ProRule" id="PRU00176"/>
    </source>
</evidence>
<keyword evidence="5" id="KW-0472">Membrane</keyword>
<keyword evidence="1" id="KW-0677">Repeat</keyword>
<comment type="caution">
    <text evidence="7">The sequence shown here is derived from an EMBL/GenBank/DDBJ whole genome shotgun (WGS) entry which is preliminary data.</text>
</comment>
<evidence type="ECO:0000259" key="6">
    <source>
        <dbReference type="PROSITE" id="PS50102"/>
    </source>
</evidence>
<dbReference type="Gene3D" id="3.30.70.330">
    <property type="match status" value="5"/>
</dbReference>
<keyword evidence="5" id="KW-0812">Transmembrane</keyword>
<keyword evidence="2 3" id="KW-0694">RNA-binding</keyword>
<feature type="region of interest" description="Disordered" evidence="4">
    <location>
        <begin position="411"/>
        <end position="434"/>
    </location>
</feature>
<name>A0ABU7DDE1_9TELE</name>
<dbReference type="PROSITE" id="PS50102">
    <property type="entry name" value="RRM"/>
    <property type="match status" value="3"/>
</dbReference>
<protein>
    <recommendedName>
        <fullName evidence="6">RRM domain-containing protein</fullName>
    </recommendedName>
</protein>
<dbReference type="Pfam" id="PF00076">
    <property type="entry name" value="RRM_1"/>
    <property type="match status" value="3"/>
</dbReference>
<feature type="domain" description="RRM" evidence="6">
    <location>
        <begin position="614"/>
        <end position="690"/>
    </location>
</feature>
<feature type="region of interest" description="Disordered" evidence="4">
    <location>
        <begin position="526"/>
        <end position="611"/>
    </location>
</feature>
<feature type="domain" description="RRM" evidence="6">
    <location>
        <begin position="194"/>
        <end position="269"/>
    </location>
</feature>
<organism evidence="7 8">
    <name type="scientific">Characodon lateralis</name>
    <dbReference type="NCBI Taxonomy" id="208331"/>
    <lineage>
        <taxon>Eukaryota</taxon>
        <taxon>Metazoa</taxon>
        <taxon>Chordata</taxon>
        <taxon>Craniata</taxon>
        <taxon>Vertebrata</taxon>
        <taxon>Euteleostomi</taxon>
        <taxon>Actinopterygii</taxon>
        <taxon>Neopterygii</taxon>
        <taxon>Teleostei</taxon>
        <taxon>Neoteleostei</taxon>
        <taxon>Acanthomorphata</taxon>
        <taxon>Ovalentaria</taxon>
        <taxon>Atherinomorphae</taxon>
        <taxon>Cyprinodontiformes</taxon>
        <taxon>Goodeidae</taxon>
        <taxon>Characodon</taxon>
    </lineage>
</organism>
<proteinExistence type="predicted"/>